<protein>
    <recommendedName>
        <fullName evidence="4">Lipoprotein</fullName>
    </recommendedName>
</protein>
<proteinExistence type="predicted"/>
<feature type="chain" id="PRO_5039588010" description="Lipoprotein" evidence="1">
    <location>
        <begin position="23"/>
        <end position="179"/>
    </location>
</feature>
<organism evidence="2 3">
    <name type="scientific">Candidatus Mucispirillum faecigallinarum</name>
    <dbReference type="NCBI Taxonomy" id="2838699"/>
    <lineage>
        <taxon>Bacteria</taxon>
        <taxon>Pseudomonadati</taxon>
        <taxon>Deferribacterota</taxon>
        <taxon>Deferribacteres</taxon>
        <taxon>Deferribacterales</taxon>
        <taxon>Mucispirillaceae</taxon>
        <taxon>Mucispirillum</taxon>
    </lineage>
</organism>
<accession>A0A9D2KD11</accession>
<dbReference type="AlphaFoldDB" id="A0A9D2KD11"/>
<dbReference type="EMBL" id="DXAQ01000153">
    <property type="protein sequence ID" value="HIZ90337.1"/>
    <property type="molecule type" value="Genomic_DNA"/>
</dbReference>
<evidence type="ECO:0000313" key="2">
    <source>
        <dbReference type="EMBL" id="HIZ90337.1"/>
    </source>
</evidence>
<reference evidence="2" key="2">
    <citation type="submission" date="2021-04" db="EMBL/GenBank/DDBJ databases">
        <authorList>
            <person name="Gilroy R."/>
        </authorList>
    </citation>
    <scope>NUCLEOTIDE SEQUENCE</scope>
    <source>
        <strain evidence="2">ChiW4-1371</strain>
    </source>
</reference>
<dbReference type="Proteomes" id="UP000824176">
    <property type="component" value="Unassembled WGS sequence"/>
</dbReference>
<name>A0A9D2KD11_9BACT</name>
<comment type="caution">
    <text evidence="2">The sequence shown here is derived from an EMBL/GenBank/DDBJ whole genome shotgun (WGS) entry which is preliminary data.</text>
</comment>
<dbReference type="PROSITE" id="PS51257">
    <property type="entry name" value="PROKAR_LIPOPROTEIN"/>
    <property type="match status" value="1"/>
</dbReference>
<evidence type="ECO:0000256" key="1">
    <source>
        <dbReference type="SAM" id="SignalP"/>
    </source>
</evidence>
<feature type="signal peptide" evidence="1">
    <location>
        <begin position="1"/>
        <end position="22"/>
    </location>
</feature>
<gene>
    <name evidence="2" type="ORF">H9804_10355</name>
</gene>
<evidence type="ECO:0008006" key="4">
    <source>
        <dbReference type="Google" id="ProtNLM"/>
    </source>
</evidence>
<sequence>MKRTYILIFSLFLLLLTGCSDCDSDYDTVGVRIDDFALRTGIVINTNIPDISVCDSTYVTNTNCNAKLNNQSSKAAGISKGFAIQCANINNNSSSYLFDLEQTIQLYFPMESYKEKDDLIEKCTNYWIYDFFSTVYKSGRALSIDNVNVDAENANIWYVSIGGTCYQWDVTNSNYAVVK</sequence>
<keyword evidence="1" id="KW-0732">Signal</keyword>
<reference evidence="2" key="1">
    <citation type="journal article" date="2021" name="PeerJ">
        <title>Extensive microbial diversity within the chicken gut microbiome revealed by metagenomics and culture.</title>
        <authorList>
            <person name="Gilroy R."/>
            <person name="Ravi A."/>
            <person name="Getino M."/>
            <person name="Pursley I."/>
            <person name="Horton D.L."/>
            <person name="Alikhan N.F."/>
            <person name="Baker D."/>
            <person name="Gharbi K."/>
            <person name="Hall N."/>
            <person name="Watson M."/>
            <person name="Adriaenssens E.M."/>
            <person name="Foster-Nyarko E."/>
            <person name="Jarju S."/>
            <person name="Secka A."/>
            <person name="Antonio M."/>
            <person name="Oren A."/>
            <person name="Chaudhuri R.R."/>
            <person name="La Ragione R."/>
            <person name="Hildebrand F."/>
            <person name="Pallen M.J."/>
        </authorList>
    </citation>
    <scope>NUCLEOTIDE SEQUENCE</scope>
    <source>
        <strain evidence="2">ChiW4-1371</strain>
    </source>
</reference>
<evidence type="ECO:0000313" key="3">
    <source>
        <dbReference type="Proteomes" id="UP000824176"/>
    </source>
</evidence>